<feature type="compositionally biased region" description="Polar residues" evidence="7">
    <location>
        <begin position="75"/>
        <end position="87"/>
    </location>
</feature>
<keyword evidence="4" id="KW-1133">Transmembrane helix</keyword>
<dbReference type="PANTHER" id="PTHR11920">
    <property type="entry name" value="GUANYLYL CYCLASE"/>
    <property type="match status" value="1"/>
</dbReference>
<dbReference type="Gene3D" id="3.30.70.1230">
    <property type="entry name" value="Nucleotide cyclase"/>
    <property type="match status" value="1"/>
</dbReference>
<evidence type="ECO:0000256" key="2">
    <source>
        <dbReference type="ARBA" id="ARBA00022692"/>
    </source>
</evidence>
<keyword evidence="2" id="KW-0812">Transmembrane</keyword>
<dbReference type="Pfam" id="PF00211">
    <property type="entry name" value="Guanylate_cyc"/>
    <property type="match status" value="1"/>
</dbReference>
<dbReference type="InterPro" id="IPR050401">
    <property type="entry name" value="Cyclic_nucleotide_synthase"/>
</dbReference>
<dbReference type="InterPro" id="IPR001054">
    <property type="entry name" value="A/G_cyclase"/>
</dbReference>
<evidence type="ECO:0000256" key="1">
    <source>
        <dbReference type="ARBA" id="ARBA00004370"/>
    </source>
</evidence>
<sequence>MLFYFLTLDIVAYKIHISSFTYDELMRLGGYRTELRGTLPVKGKGEMKTYWLLGHDENYEKIHGVKNKTKDAENNIKNGSRNGSKTRINSHGHSRTSVKISDNPVDKALKQSQLFTPVEST</sequence>
<evidence type="ECO:0000313" key="10">
    <source>
        <dbReference type="Proteomes" id="UP001217089"/>
    </source>
</evidence>
<dbReference type="SUPFAM" id="SSF55073">
    <property type="entry name" value="Nucleotide cyclase"/>
    <property type="match status" value="1"/>
</dbReference>
<keyword evidence="6" id="KW-0456">Lyase</keyword>
<comment type="subcellular location">
    <subcellularLocation>
        <location evidence="1">Membrane</location>
    </subcellularLocation>
</comment>
<evidence type="ECO:0000256" key="3">
    <source>
        <dbReference type="ARBA" id="ARBA00022741"/>
    </source>
</evidence>
<accession>A0ABQ9EL21</accession>
<protein>
    <recommendedName>
        <fullName evidence="8">Guanylate cyclase domain-containing protein</fullName>
    </recommendedName>
</protein>
<keyword evidence="10" id="KW-1185">Reference proteome</keyword>
<evidence type="ECO:0000259" key="8">
    <source>
        <dbReference type="Pfam" id="PF00211"/>
    </source>
</evidence>
<gene>
    <name evidence="9" type="ORF">KUTeg_016445</name>
</gene>
<keyword evidence="5" id="KW-0472">Membrane</keyword>
<organism evidence="9 10">
    <name type="scientific">Tegillarca granosa</name>
    <name type="common">Malaysian cockle</name>
    <name type="synonym">Anadara granosa</name>
    <dbReference type="NCBI Taxonomy" id="220873"/>
    <lineage>
        <taxon>Eukaryota</taxon>
        <taxon>Metazoa</taxon>
        <taxon>Spiralia</taxon>
        <taxon>Lophotrochozoa</taxon>
        <taxon>Mollusca</taxon>
        <taxon>Bivalvia</taxon>
        <taxon>Autobranchia</taxon>
        <taxon>Pteriomorphia</taxon>
        <taxon>Arcoida</taxon>
        <taxon>Arcoidea</taxon>
        <taxon>Arcidae</taxon>
        <taxon>Tegillarca</taxon>
    </lineage>
</organism>
<dbReference type="PANTHER" id="PTHR11920:SF501">
    <property type="entry name" value="GUANYLATE CYCLASE 32E"/>
    <property type="match status" value="1"/>
</dbReference>
<feature type="domain" description="Guanylate cyclase" evidence="8">
    <location>
        <begin position="12"/>
        <end position="53"/>
    </location>
</feature>
<evidence type="ECO:0000256" key="7">
    <source>
        <dbReference type="SAM" id="MobiDB-lite"/>
    </source>
</evidence>
<feature type="region of interest" description="Disordered" evidence="7">
    <location>
        <begin position="72"/>
        <end position="103"/>
    </location>
</feature>
<proteinExistence type="predicted"/>
<evidence type="ECO:0000256" key="4">
    <source>
        <dbReference type="ARBA" id="ARBA00022989"/>
    </source>
</evidence>
<evidence type="ECO:0000256" key="5">
    <source>
        <dbReference type="ARBA" id="ARBA00023136"/>
    </source>
</evidence>
<name>A0ABQ9EL21_TEGGR</name>
<reference evidence="9 10" key="1">
    <citation type="submission" date="2022-12" db="EMBL/GenBank/DDBJ databases">
        <title>Chromosome-level genome of Tegillarca granosa.</title>
        <authorList>
            <person name="Kim J."/>
        </authorList>
    </citation>
    <scope>NUCLEOTIDE SEQUENCE [LARGE SCALE GENOMIC DNA]</scope>
    <source>
        <strain evidence="9">Teg-2019</strain>
        <tissue evidence="9">Adductor muscle</tissue>
    </source>
</reference>
<evidence type="ECO:0000256" key="6">
    <source>
        <dbReference type="ARBA" id="ARBA00023239"/>
    </source>
</evidence>
<comment type="caution">
    <text evidence="9">The sequence shown here is derived from an EMBL/GenBank/DDBJ whole genome shotgun (WGS) entry which is preliminary data.</text>
</comment>
<dbReference type="EMBL" id="JARBDR010000813">
    <property type="protein sequence ID" value="KAJ8305900.1"/>
    <property type="molecule type" value="Genomic_DNA"/>
</dbReference>
<dbReference type="InterPro" id="IPR029787">
    <property type="entry name" value="Nucleotide_cyclase"/>
</dbReference>
<keyword evidence="3" id="KW-0547">Nucleotide-binding</keyword>
<feature type="non-terminal residue" evidence="9">
    <location>
        <position position="121"/>
    </location>
</feature>
<evidence type="ECO:0000313" key="9">
    <source>
        <dbReference type="EMBL" id="KAJ8305900.1"/>
    </source>
</evidence>
<dbReference type="Proteomes" id="UP001217089">
    <property type="component" value="Unassembled WGS sequence"/>
</dbReference>